<evidence type="ECO:0000256" key="1">
    <source>
        <dbReference type="SAM" id="MobiDB-lite"/>
    </source>
</evidence>
<comment type="caution">
    <text evidence="2">The sequence shown here is derived from an EMBL/GenBank/DDBJ whole genome shotgun (WGS) entry which is preliminary data.</text>
</comment>
<gene>
    <name evidence="2" type="ORF">GCM10010218_39230</name>
</gene>
<keyword evidence="3" id="KW-1185">Reference proteome</keyword>
<organism evidence="2 3">
    <name type="scientific">Streptomyces mashuensis</name>
    <dbReference type="NCBI Taxonomy" id="33904"/>
    <lineage>
        <taxon>Bacteria</taxon>
        <taxon>Bacillati</taxon>
        <taxon>Actinomycetota</taxon>
        <taxon>Actinomycetes</taxon>
        <taxon>Kitasatosporales</taxon>
        <taxon>Streptomycetaceae</taxon>
        <taxon>Streptomyces</taxon>
    </lineage>
</organism>
<feature type="region of interest" description="Disordered" evidence="1">
    <location>
        <begin position="1"/>
        <end position="21"/>
    </location>
</feature>
<dbReference type="Proteomes" id="UP000638313">
    <property type="component" value="Unassembled WGS sequence"/>
</dbReference>
<reference evidence="2" key="1">
    <citation type="journal article" date="2014" name="Int. J. Syst. Evol. Microbiol.">
        <title>Complete genome sequence of Corynebacterium casei LMG S-19264T (=DSM 44701T), isolated from a smear-ripened cheese.</title>
        <authorList>
            <consortium name="US DOE Joint Genome Institute (JGI-PGF)"/>
            <person name="Walter F."/>
            <person name="Albersmeier A."/>
            <person name="Kalinowski J."/>
            <person name="Ruckert C."/>
        </authorList>
    </citation>
    <scope>NUCLEOTIDE SEQUENCE</scope>
    <source>
        <strain evidence="2">JCM 4059</strain>
    </source>
</reference>
<evidence type="ECO:0000313" key="3">
    <source>
        <dbReference type="Proteomes" id="UP000638313"/>
    </source>
</evidence>
<evidence type="ECO:0000313" key="2">
    <source>
        <dbReference type="EMBL" id="GHF54147.1"/>
    </source>
</evidence>
<protein>
    <submittedName>
        <fullName evidence="2">Uncharacterized protein</fullName>
    </submittedName>
</protein>
<dbReference type="AlphaFoldDB" id="A0A919EE61"/>
<sequence length="89" mass="9598">MIRARNKPADSLPPWLPSRPSFPGRCRRKGAELIEGACRTALDEENEKGRIPEAGILVGEVFGIQEAACGGGVRIRRAGVPAQWGHDGH</sequence>
<proteinExistence type="predicted"/>
<reference evidence="2" key="2">
    <citation type="submission" date="2020-09" db="EMBL/GenBank/DDBJ databases">
        <authorList>
            <person name="Sun Q."/>
            <person name="Ohkuma M."/>
        </authorList>
    </citation>
    <scope>NUCLEOTIDE SEQUENCE</scope>
    <source>
        <strain evidence="2">JCM 4059</strain>
    </source>
</reference>
<name>A0A919EE61_9ACTN</name>
<accession>A0A919EE61</accession>
<dbReference type="EMBL" id="BNBD01000008">
    <property type="protein sequence ID" value="GHF54147.1"/>
    <property type="molecule type" value="Genomic_DNA"/>
</dbReference>